<keyword evidence="3" id="KW-0378">Hydrolase</keyword>
<keyword evidence="4" id="KW-0269">Exonuclease</keyword>
<keyword evidence="6" id="KW-1185">Reference proteome</keyword>
<name>A0AAV8VRV6_9CUCU</name>
<dbReference type="Pfam" id="PF01771">
    <property type="entry name" value="Viral_alk_exo"/>
    <property type="match status" value="1"/>
</dbReference>
<gene>
    <name evidence="5" type="ORF">NQ315_014683</name>
</gene>
<dbReference type="GO" id="GO:0004519">
    <property type="term" value="F:endonuclease activity"/>
    <property type="evidence" value="ECO:0007669"/>
    <property type="project" value="UniProtKB-KW"/>
</dbReference>
<dbReference type="SUPFAM" id="SSF52980">
    <property type="entry name" value="Restriction endonuclease-like"/>
    <property type="match status" value="1"/>
</dbReference>
<keyword evidence="1" id="KW-0540">Nuclease</keyword>
<dbReference type="EMBL" id="JANEYG010000042">
    <property type="protein sequence ID" value="KAJ8916466.1"/>
    <property type="molecule type" value="Genomic_DNA"/>
</dbReference>
<proteinExistence type="predicted"/>
<sequence length="306" mass="34767">MYANENGVVDILKEDLRNTVDHVFGNHLKCHISWCINSGKTDDDKTSAFRNSGAHHHVYAALNMLITKSHLLIKNETNNKAECFMNILARFNMGKRLNLVQRNSYEIRSYLSALRYNNGVTWHTYAWRKCFGNEPPTCLSKYIASQNKAAAKSRVQVTTSRKSKHPVSKETVEYGPNLAEVEISDEDLLVEIRRLAERLQVSPDLRKLISEETIGQFNNPKYVEEKLYRLTASNFGEVAKRRPYTSCDVLVKKLLSRCQLKTSAIEYGIRNETVAISKFEELTGQKVLPSGLFIYSENGILGASPD</sequence>
<evidence type="ECO:0000313" key="5">
    <source>
        <dbReference type="EMBL" id="KAJ8916466.1"/>
    </source>
</evidence>
<comment type="caution">
    <text evidence="5">The sequence shown here is derived from an EMBL/GenBank/DDBJ whole genome shotgun (WGS) entry which is preliminary data.</text>
</comment>
<reference evidence="5 6" key="1">
    <citation type="journal article" date="2023" name="Insect Mol. Biol.">
        <title>Genome sequencing provides insights into the evolution of gene families encoding plant cell wall-degrading enzymes in longhorned beetles.</title>
        <authorList>
            <person name="Shin N.R."/>
            <person name="Okamura Y."/>
            <person name="Kirsch R."/>
            <person name="Pauchet Y."/>
        </authorList>
    </citation>
    <scope>NUCLEOTIDE SEQUENCE [LARGE SCALE GENOMIC DNA]</scope>
    <source>
        <strain evidence="5">EAD_L_NR</strain>
    </source>
</reference>
<dbReference type="AlphaFoldDB" id="A0AAV8VRV6"/>
<evidence type="ECO:0000256" key="3">
    <source>
        <dbReference type="ARBA" id="ARBA00022801"/>
    </source>
</evidence>
<evidence type="ECO:0000256" key="1">
    <source>
        <dbReference type="ARBA" id="ARBA00022722"/>
    </source>
</evidence>
<evidence type="ECO:0000256" key="2">
    <source>
        <dbReference type="ARBA" id="ARBA00022759"/>
    </source>
</evidence>
<dbReference type="GO" id="GO:0006281">
    <property type="term" value="P:DNA repair"/>
    <property type="evidence" value="ECO:0007669"/>
    <property type="project" value="UniProtKB-ARBA"/>
</dbReference>
<evidence type="ECO:0000313" key="6">
    <source>
        <dbReference type="Proteomes" id="UP001159042"/>
    </source>
</evidence>
<organism evidence="5 6">
    <name type="scientific">Exocentrus adspersus</name>
    <dbReference type="NCBI Taxonomy" id="1586481"/>
    <lineage>
        <taxon>Eukaryota</taxon>
        <taxon>Metazoa</taxon>
        <taxon>Ecdysozoa</taxon>
        <taxon>Arthropoda</taxon>
        <taxon>Hexapoda</taxon>
        <taxon>Insecta</taxon>
        <taxon>Pterygota</taxon>
        <taxon>Neoptera</taxon>
        <taxon>Endopterygota</taxon>
        <taxon>Coleoptera</taxon>
        <taxon>Polyphaga</taxon>
        <taxon>Cucujiformia</taxon>
        <taxon>Chrysomeloidea</taxon>
        <taxon>Cerambycidae</taxon>
        <taxon>Lamiinae</taxon>
        <taxon>Acanthocinini</taxon>
        <taxon>Exocentrus</taxon>
    </lineage>
</organism>
<dbReference type="InterPro" id="IPR051703">
    <property type="entry name" value="NF-kappa-B_Signaling_Reg"/>
</dbReference>
<accession>A0AAV8VRV6</accession>
<dbReference type="InterPro" id="IPR011604">
    <property type="entry name" value="PDDEXK-like_dom_sf"/>
</dbReference>
<dbReference type="GO" id="GO:0004527">
    <property type="term" value="F:exonuclease activity"/>
    <property type="evidence" value="ECO:0007669"/>
    <property type="project" value="UniProtKB-KW"/>
</dbReference>
<dbReference type="Gene3D" id="3.90.320.10">
    <property type="match status" value="1"/>
</dbReference>
<dbReference type="PANTHER" id="PTHR46609">
    <property type="entry name" value="EXONUCLEASE, PHAGE-TYPE/RECB, C-TERMINAL DOMAIN-CONTAINING PROTEIN"/>
    <property type="match status" value="1"/>
</dbReference>
<feature type="non-terminal residue" evidence="5">
    <location>
        <position position="306"/>
    </location>
</feature>
<keyword evidence="2" id="KW-0255">Endonuclease</keyword>
<dbReference type="InterPro" id="IPR034720">
    <property type="entry name" value="Viral_alk_exo"/>
</dbReference>
<dbReference type="InterPro" id="IPR011335">
    <property type="entry name" value="Restrct_endonuc-II-like"/>
</dbReference>
<dbReference type="PANTHER" id="PTHR46609:SF8">
    <property type="entry name" value="YQAJ VIRAL RECOMBINASE DOMAIN-CONTAINING PROTEIN"/>
    <property type="match status" value="1"/>
</dbReference>
<dbReference type="Proteomes" id="UP001159042">
    <property type="component" value="Unassembled WGS sequence"/>
</dbReference>
<evidence type="ECO:0000256" key="4">
    <source>
        <dbReference type="ARBA" id="ARBA00022839"/>
    </source>
</evidence>
<protein>
    <submittedName>
        <fullName evidence="5">Uncharacterized protein</fullName>
    </submittedName>
</protein>